<dbReference type="Proteomes" id="UP000294134">
    <property type="component" value="Segment"/>
</dbReference>
<gene>
    <name evidence="1" type="ORF">PSA21_359</name>
</gene>
<dbReference type="EMBL" id="MK552327">
    <property type="protein sequence ID" value="QBJ02885.1"/>
    <property type="molecule type" value="Genomic_DNA"/>
</dbReference>
<evidence type="ECO:0000313" key="1">
    <source>
        <dbReference type="EMBL" id="QBJ02885.1"/>
    </source>
</evidence>
<evidence type="ECO:0000313" key="2">
    <source>
        <dbReference type="Proteomes" id="UP000294134"/>
    </source>
</evidence>
<protein>
    <submittedName>
        <fullName evidence="1">Uncharacterized protein</fullName>
    </submittedName>
</protein>
<reference evidence="1 2" key="1">
    <citation type="submission" date="2019-02" db="EMBL/GenBank/DDBJ databases">
        <authorList>
            <person name="Frampton R.A."/>
            <person name="Wojtus J.K."/>
            <person name="Fineran P.C."/>
            <person name="Hendrickson H.L."/>
        </authorList>
    </citation>
    <scope>NUCLEOTIDE SEQUENCE [LARGE SCALE GENOMIC DNA]</scope>
</reference>
<organism evidence="1 2">
    <name type="scientific">Pseudomonas phage Psa21</name>
    <dbReference type="NCBI Taxonomy" id="2530023"/>
    <lineage>
        <taxon>Viruses</taxon>
        <taxon>Duplodnaviria</taxon>
        <taxon>Heunggongvirae</taxon>
        <taxon>Uroviricota</taxon>
        <taxon>Caudoviricetes</taxon>
        <taxon>Chimalliviridae</taxon>
        <taxon>Tepukevirus</taxon>
        <taxon>Tepukevirus Psa21</taxon>
    </lineage>
</organism>
<sequence length="75" mass="8638">MNTLADGEYDTCPKHGPKLYMPTRRVLVTDNVVSLIHDEANPPEPKPFGWPYRFSVNSFFAVNVIFDKEKNRVVQ</sequence>
<proteinExistence type="predicted"/>
<name>A0A481W5V0_9CAUD</name>
<keyword evidence="2" id="KW-1185">Reference proteome</keyword>
<accession>A0A481W5V0</accession>